<name>A0A2W5TTN0_9BACT</name>
<protein>
    <submittedName>
        <fullName evidence="1">Uncharacterized protein</fullName>
    </submittedName>
</protein>
<evidence type="ECO:0000313" key="2">
    <source>
        <dbReference type="Proteomes" id="UP000249061"/>
    </source>
</evidence>
<gene>
    <name evidence="1" type="ORF">DI536_03265</name>
</gene>
<sequence>MKKFVAIALLFVACTEPSESPALERTGPVTGHVESTAGGDAWLFLYRPGEGPPGIPAEPVAVTSVSASRLANDPRFVFANVKPNAYRLYGVLDVDANFDATADVLAQPTSGDRVSPGVAVQAQPGRGAVVEVAFSQVVHVDPPAFSFEGESDLDVVLDPALDAITPLTLLADDVGVFDAQRVGFTFGLVDEDGDGRPDDRDGDGTIDLSLQLFLRWLPRPGQVERGTTVIVPLVFDPSPFLRTLEGRLGTTVTTRRLQVVMVPQAIAQGVSADGGTATSPFGAPPAGDYELIALQSGGQFWRVPNQLSTRVSSQSVRLHIDRVSR</sequence>
<evidence type="ECO:0000313" key="1">
    <source>
        <dbReference type="EMBL" id="PZR17357.1"/>
    </source>
</evidence>
<dbReference type="Proteomes" id="UP000249061">
    <property type="component" value="Unassembled WGS sequence"/>
</dbReference>
<organism evidence="1 2">
    <name type="scientific">Archangium gephyra</name>
    <dbReference type="NCBI Taxonomy" id="48"/>
    <lineage>
        <taxon>Bacteria</taxon>
        <taxon>Pseudomonadati</taxon>
        <taxon>Myxococcota</taxon>
        <taxon>Myxococcia</taxon>
        <taxon>Myxococcales</taxon>
        <taxon>Cystobacterineae</taxon>
        <taxon>Archangiaceae</taxon>
        <taxon>Archangium</taxon>
    </lineage>
</organism>
<accession>A0A2W5TTN0</accession>
<proteinExistence type="predicted"/>
<reference evidence="1 2" key="1">
    <citation type="submission" date="2017-08" db="EMBL/GenBank/DDBJ databases">
        <title>Infants hospitalized years apart are colonized by the same room-sourced microbial strains.</title>
        <authorList>
            <person name="Brooks B."/>
            <person name="Olm M.R."/>
            <person name="Firek B.A."/>
            <person name="Baker R."/>
            <person name="Thomas B.C."/>
            <person name="Morowitz M.J."/>
            <person name="Banfield J.F."/>
        </authorList>
    </citation>
    <scope>NUCLEOTIDE SEQUENCE [LARGE SCALE GENOMIC DNA]</scope>
    <source>
        <strain evidence="1">S2_003_000_R2_14</strain>
    </source>
</reference>
<dbReference type="AlphaFoldDB" id="A0A2W5TTN0"/>
<comment type="caution">
    <text evidence="1">The sequence shown here is derived from an EMBL/GenBank/DDBJ whole genome shotgun (WGS) entry which is preliminary data.</text>
</comment>
<dbReference type="EMBL" id="QFQP01000002">
    <property type="protein sequence ID" value="PZR17357.1"/>
    <property type="molecule type" value="Genomic_DNA"/>
</dbReference>